<proteinExistence type="predicted"/>
<dbReference type="HOGENOM" id="CLU_1381458_0_0_2"/>
<dbReference type="KEGG" id="pcl:Pcal_0265"/>
<reference evidence="1" key="1">
    <citation type="submission" date="2007-02" db="EMBL/GenBank/DDBJ databases">
        <title>Complete sequence of Pyrobaculum calidifontis JCM 11548.</title>
        <authorList>
            <consortium name="US DOE Joint Genome Institute"/>
            <person name="Copeland A."/>
            <person name="Lucas S."/>
            <person name="Lapidus A."/>
            <person name="Barry K."/>
            <person name="Glavina del Rio T."/>
            <person name="Dalin E."/>
            <person name="Tice H."/>
            <person name="Pitluck S."/>
            <person name="Chain P."/>
            <person name="Malfatti S."/>
            <person name="Shin M."/>
            <person name="Vergez L."/>
            <person name="Schmutz J."/>
            <person name="Larimer F."/>
            <person name="Land M."/>
            <person name="Hauser L."/>
            <person name="Kyrpides N."/>
            <person name="Mikhailova N."/>
            <person name="Cozen A.E."/>
            <person name="Fitz-Gibbon S.T."/>
            <person name="House C.H."/>
            <person name="Saltikov C."/>
            <person name="Lowe T.M."/>
            <person name="Richardson P."/>
        </authorList>
    </citation>
    <scope>NUCLEOTIDE SEQUENCE [LARGE SCALE GENOMIC DNA]</scope>
    <source>
        <strain evidence="1">JCM 11548</strain>
    </source>
</reference>
<dbReference type="Proteomes" id="UP000001431">
    <property type="component" value="Chromosome"/>
</dbReference>
<protein>
    <submittedName>
        <fullName evidence="1">CRISPR-associated protein, Csa1 family</fullName>
    </submittedName>
</protein>
<accession>A3MST5</accession>
<dbReference type="STRING" id="410359.Pcal_0265"/>
<gene>
    <name evidence="1" type="ordered locus">Pcal_0265</name>
</gene>
<dbReference type="eggNOG" id="arCOG04195">
    <property type="taxonomic scope" value="Archaea"/>
</dbReference>
<dbReference type="NCBIfam" id="TIGR01896">
    <property type="entry name" value="cas_AF1879"/>
    <property type="match status" value="1"/>
</dbReference>
<evidence type="ECO:0000313" key="1">
    <source>
        <dbReference type="EMBL" id="ABO07702.1"/>
    </source>
</evidence>
<dbReference type="Pfam" id="PF06023">
    <property type="entry name" value="Csa1"/>
    <property type="match status" value="1"/>
</dbReference>
<dbReference type="AlphaFoldDB" id="A3MST5"/>
<sequence length="197" mass="21778">MFRELRWLKSVRVEVSEELRGWRWDSPPVAPPPLGVRVSVSEVGGGVCETRRDVYLRRVGGVEGRPSRAVKYGAYIHEVFRLSLKRLRRLVEDGVASGWELLQAFDAEGVAKDAAAAAEFEPDVRGVKLARWLAVQVAARVDEVRSRSHVDGDSLAARAVPLWTEYVVDGRPLGLTYVRSDALAYDVVVEVKVGPAA</sequence>
<name>A3MST5_PYRCJ</name>
<organism evidence="1 2">
    <name type="scientific">Pyrobaculum calidifontis (strain DSM 21063 / JCM 11548 / VA1)</name>
    <dbReference type="NCBI Taxonomy" id="410359"/>
    <lineage>
        <taxon>Archaea</taxon>
        <taxon>Thermoproteota</taxon>
        <taxon>Thermoprotei</taxon>
        <taxon>Thermoproteales</taxon>
        <taxon>Thermoproteaceae</taxon>
        <taxon>Pyrobaculum</taxon>
    </lineage>
</organism>
<evidence type="ECO:0000313" key="2">
    <source>
        <dbReference type="Proteomes" id="UP000001431"/>
    </source>
</evidence>
<dbReference type="EMBL" id="CP000561">
    <property type="protein sequence ID" value="ABO07702.1"/>
    <property type="molecule type" value="Genomic_DNA"/>
</dbReference>
<dbReference type="InterPro" id="IPR009260">
    <property type="entry name" value="CRISPR-ass_Csa1"/>
</dbReference>
<keyword evidence="2" id="KW-1185">Reference proteome</keyword>